<feature type="transmembrane region" description="Helical" evidence="1">
    <location>
        <begin position="47"/>
        <end position="71"/>
    </location>
</feature>
<evidence type="ECO:0000313" key="3">
    <source>
        <dbReference type="Proteomes" id="UP000184488"/>
    </source>
</evidence>
<organism evidence="2 3">
    <name type="scientific">Flavobacterium terrae</name>
    <dbReference type="NCBI Taxonomy" id="415425"/>
    <lineage>
        <taxon>Bacteria</taxon>
        <taxon>Pseudomonadati</taxon>
        <taxon>Bacteroidota</taxon>
        <taxon>Flavobacteriia</taxon>
        <taxon>Flavobacteriales</taxon>
        <taxon>Flavobacteriaceae</taxon>
        <taxon>Flavobacterium</taxon>
    </lineage>
</organism>
<name>A0A1M6D2D9_9FLAO</name>
<dbReference type="AlphaFoldDB" id="A0A1M6D2D9"/>
<dbReference type="EMBL" id="FQZI01000002">
    <property type="protein sequence ID" value="SHI67244.1"/>
    <property type="molecule type" value="Genomic_DNA"/>
</dbReference>
<dbReference type="Proteomes" id="UP000184488">
    <property type="component" value="Unassembled WGS sequence"/>
</dbReference>
<keyword evidence="1" id="KW-1133">Transmembrane helix</keyword>
<feature type="transmembrane region" description="Helical" evidence="1">
    <location>
        <begin position="7"/>
        <end position="27"/>
    </location>
</feature>
<keyword evidence="1" id="KW-0472">Membrane</keyword>
<feature type="transmembrane region" description="Helical" evidence="1">
    <location>
        <begin position="91"/>
        <end position="111"/>
    </location>
</feature>
<accession>A0A1M6D2D9</accession>
<proteinExistence type="predicted"/>
<reference evidence="3" key="1">
    <citation type="submission" date="2016-11" db="EMBL/GenBank/DDBJ databases">
        <authorList>
            <person name="Varghese N."/>
            <person name="Submissions S."/>
        </authorList>
    </citation>
    <scope>NUCLEOTIDE SEQUENCE [LARGE SCALE GENOMIC DNA]</scope>
    <source>
        <strain evidence="3">DSM 18829</strain>
    </source>
</reference>
<keyword evidence="1" id="KW-0812">Transmembrane</keyword>
<protein>
    <submittedName>
        <fullName evidence="2">Uncharacterized protein</fullName>
    </submittedName>
</protein>
<evidence type="ECO:0000256" key="1">
    <source>
        <dbReference type="SAM" id="Phobius"/>
    </source>
</evidence>
<evidence type="ECO:0000313" key="2">
    <source>
        <dbReference type="EMBL" id="SHI67244.1"/>
    </source>
</evidence>
<dbReference type="STRING" id="415425.SAMN05444363_1210"/>
<keyword evidence="3" id="KW-1185">Reference proteome</keyword>
<gene>
    <name evidence="2" type="ORF">SAMN05444363_1210</name>
</gene>
<sequence length="115" mass="13572">MKPPSLLFLIVNYFYVAVSILLLFFISTFNLGAPCSLYSELIEPPFIYFWGLLFSNLILVIVLVIALKIFYRLLKIEESRISKYFKINLKILLLFDFIFISIKLIQLIRFAEIYC</sequence>